<dbReference type="InterPro" id="IPR035979">
    <property type="entry name" value="RBD_domain_sf"/>
</dbReference>
<dbReference type="GO" id="GO:0006567">
    <property type="term" value="P:L-threonine catabolic process"/>
    <property type="evidence" value="ECO:0007669"/>
    <property type="project" value="TreeGrafter"/>
</dbReference>
<comment type="catalytic activity">
    <reaction evidence="10">
        <text>L-serine = pyruvate + NH4(+)</text>
        <dbReference type="Rhea" id="RHEA:19169"/>
        <dbReference type="ChEBI" id="CHEBI:15361"/>
        <dbReference type="ChEBI" id="CHEBI:28938"/>
        <dbReference type="ChEBI" id="CHEBI:33384"/>
        <dbReference type="EC" id="4.3.1.17"/>
    </reaction>
</comment>
<dbReference type="STRING" id="60517.A0A0R3VWC2"/>
<evidence type="ECO:0000256" key="12">
    <source>
        <dbReference type="SAM" id="MobiDB-lite"/>
    </source>
</evidence>
<evidence type="ECO:0000256" key="3">
    <source>
        <dbReference type="ARBA" id="ARBA00012093"/>
    </source>
</evidence>
<dbReference type="InterPro" id="IPR050147">
    <property type="entry name" value="Ser/Thr_Dehydratase"/>
</dbReference>
<dbReference type="GO" id="GO:0004794">
    <property type="term" value="F:threonine deaminase activity"/>
    <property type="evidence" value="ECO:0007669"/>
    <property type="project" value="TreeGrafter"/>
</dbReference>
<evidence type="ECO:0000256" key="8">
    <source>
        <dbReference type="ARBA" id="ARBA00041766"/>
    </source>
</evidence>
<comment type="similarity">
    <text evidence="2">Belongs to the serine/threonine dehydratase family.</text>
</comment>
<dbReference type="Gene3D" id="3.30.70.330">
    <property type="match status" value="2"/>
</dbReference>
<gene>
    <name evidence="14" type="ORF">TASK_LOCUS1717</name>
</gene>
<keyword evidence="4" id="KW-0677">Repeat</keyword>
<evidence type="ECO:0000313" key="14">
    <source>
        <dbReference type="EMBL" id="VDK23541.1"/>
    </source>
</evidence>
<dbReference type="OrthoDB" id="7773036at2759"/>
<evidence type="ECO:0000256" key="1">
    <source>
        <dbReference type="ARBA" id="ARBA00001933"/>
    </source>
</evidence>
<dbReference type="FunFam" id="3.30.70.330:FF:000383">
    <property type="entry name" value="Sex lethal, isoform D"/>
    <property type="match status" value="1"/>
</dbReference>
<dbReference type="GO" id="GO:0009097">
    <property type="term" value="P:isoleucine biosynthetic process"/>
    <property type="evidence" value="ECO:0007669"/>
    <property type="project" value="TreeGrafter"/>
</dbReference>
<evidence type="ECO:0000313" key="15">
    <source>
        <dbReference type="Proteomes" id="UP000282613"/>
    </source>
</evidence>
<dbReference type="GO" id="GO:0003729">
    <property type="term" value="F:mRNA binding"/>
    <property type="evidence" value="ECO:0007669"/>
    <property type="project" value="UniProtKB-ARBA"/>
</dbReference>
<evidence type="ECO:0000256" key="11">
    <source>
        <dbReference type="PROSITE-ProRule" id="PRU00176"/>
    </source>
</evidence>
<dbReference type="GO" id="GO:0009967">
    <property type="term" value="P:positive regulation of signal transduction"/>
    <property type="evidence" value="ECO:0007669"/>
    <property type="project" value="UniProtKB-ARBA"/>
</dbReference>
<dbReference type="GO" id="GO:0006565">
    <property type="term" value="P:L-serine catabolic process"/>
    <property type="evidence" value="ECO:0007669"/>
    <property type="project" value="TreeGrafter"/>
</dbReference>
<evidence type="ECO:0000256" key="10">
    <source>
        <dbReference type="ARBA" id="ARBA00049406"/>
    </source>
</evidence>
<dbReference type="PRINTS" id="PR00961">
    <property type="entry name" value="HUDSXLRNA"/>
</dbReference>
<accession>A0A0R3VWC2</accession>
<evidence type="ECO:0000256" key="7">
    <source>
        <dbReference type="ARBA" id="ARBA00023239"/>
    </source>
</evidence>
<name>A0A0R3VWC2_TAEAS</name>
<dbReference type="AlphaFoldDB" id="A0A0R3VWC2"/>
<dbReference type="CDD" id="cd12375">
    <property type="entry name" value="RRM1_Hu_like"/>
    <property type="match status" value="1"/>
</dbReference>
<dbReference type="Proteomes" id="UP000282613">
    <property type="component" value="Unassembled WGS sequence"/>
</dbReference>
<dbReference type="EMBL" id="UYRS01000537">
    <property type="protein sequence ID" value="VDK23541.1"/>
    <property type="molecule type" value="Genomic_DNA"/>
</dbReference>
<feature type="region of interest" description="Disordered" evidence="12">
    <location>
        <begin position="803"/>
        <end position="834"/>
    </location>
</feature>
<evidence type="ECO:0000256" key="4">
    <source>
        <dbReference type="ARBA" id="ARBA00022737"/>
    </source>
</evidence>
<dbReference type="Pfam" id="PF00291">
    <property type="entry name" value="PALP"/>
    <property type="match status" value="1"/>
</dbReference>
<evidence type="ECO:0000256" key="2">
    <source>
        <dbReference type="ARBA" id="ARBA00010869"/>
    </source>
</evidence>
<evidence type="ECO:0000256" key="9">
    <source>
        <dbReference type="ARBA" id="ARBA00042605"/>
    </source>
</evidence>
<evidence type="ECO:0000313" key="16">
    <source>
        <dbReference type="WBParaSite" id="TASK_0000171601-mRNA-1"/>
    </source>
</evidence>
<dbReference type="InterPro" id="IPR001926">
    <property type="entry name" value="TrpB-like_PALP"/>
</dbReference>
<feature type="compositionally biased region" description="Low complexity" evidence="12">
    <location>
        <begin position="806"/>
        <end position="818"/>
    </location>
</feature>
<reference evidence="16" key="1">
    <citation type="submission" date="2017-02" db="UniProtKB">
        <authorList>
            <consortium name="WormBaseParasite"/>
        </authorList>
    </citation>
    <scope>IDENTIFICATION</scope>
</reference>
<organism evidence="16">
    <name type="scientific">Taenia asiatica</name>
    <name type="common">Asian tapeworm</name>
    <dbReference type="NCBI Taxonomy" id="60517"/>
    <lineage>
        <taxon>Eukaryota</taxon>
        <taxon>Metazoa</taxon>
        <taxon>Spiralia</taxon>
        <taxon>Lophotrochozoa</taxon>
        <taxon>Platyhelminthes</taxon>
        <taxon>Cestoda</taxon>
        <taxon>Eucestoda</taxon>
        <taxon>Cyclophyllidea</taxon>
        <taxon>Taeniidae</taxon>
        <taxon>Taenia</taxon>
    </lineage>
</organism>
<dbReference type="InterPro" id="IPR002343">
    <property type="entry name" value="Hud_Sxl_RNA"/>
</dbReference>
<keyword evidence="5 11" id="KW-0694">RNA-binding</keyword>
<dbReference type="InterPro" id="IPR012677">
    <property type="entry name" value="Nucleotide-bd_a/b_plait_sf"/>
</dbReference>
<evidence type="ECO:0000256" key="6">
    <source>
        <dbReference type="ARBA" id="ARBA00022898"/>
    </source>
</evidence>
<keyword evidence="6" id="KW-0663">Pyridoxal phosphate</keyword>
<proteinExistence type="inferred from homology"/>
<keyword evidence="7" id="KW-0456">Lyase</keyword>
<dbReference type="GO" id="GO:0005737">
    <property type="term" value="C:cytoplasm"/>
    <property type="evidence" value="ECO:0007669"/>
    <property type="project" value="UniProtKB-ARBA"/>
</dbReference>
<dbReference type="Pfam" id="PF00076">
    <property type="entry name" value="RRM_1"/>
    <property type="match status" value="1"/>
</dbReference>
<evidence type="ECO:0000256" key="5">
    <source>
        <dbReference type="ARBA" id="ARBA00022884"/>
    </source>
</evidence>
<dbReference type="GO" id="GO:0003941">
    <property type="term" value="F:L-serine ammonia-lyase activity"/>
    <property type="evidence" value="ECO:0007669"/>
    <property type="project" value="UniProtKB-EC"/>
</dbReference>
<dbReference type="PROSITE" id="PS50102">
    <property type="entry name" value="RRM"/>
    <property type="match status" value="1"/>
</dbReference>
<evidence type="ECO:0000259" key="13">
    <source>
        <dbReference type="PROSITE" id="PS50102"/>
    </source>
</evidence>
<dbReference type="SUPFAM" id="SSF53686">
    <property type="entry name" value="Tryptophan synthase beta subunit-like PLP-dependent enzymes"/>
    <property type="match status" value="1"/>
</dbReference>
<comment type="cofactor">
    <cofactor evidence="1">
        <name>pyridoxal 5'-phosphate</name>
        <dbReference type="ChEBI" id="CHEBI:597326"/>
    </cofactor>
</comment>
<dbReference type="Gene3D" id="3.40.50.1100">
    <property type="match status" value="2"/>
</dbReference>
<dbReference type="PANTHER" id="PTHR48078:SF2">
    <property type="entry name" value="CATABOLIC L-SERINE_THREONINE DEHYDRATASE"/>
    <property type="match status" value="1"/>
</dbReference>
<protein>
    <recommendedName>
        <fullName evidence="3">L-serine ammonia-lyase</fullName>
        <ecNumber evidence="3">4.3.1.17</ecNumber>
    </recommendedName>
    <alternativeName>
        <fullName evidence="8">L-serine deaminase</fullName>
    </alternativeName>
    <alternativeName>
        <fullName evidence="9">L-threonine dehydratase</fullName>
    </alternativeName>
</protein>
<dbReference type="InterPro" id="IPR000504">
    <property type="entry name" value="RRM_dom"/>
</dbReference>
<dbReference type="PANTHER" id="PTHR48078">
    <property type="entry name" value="THREONINE DEHYDRATASE, MITOCHONDRIAL-RELATED"/>
    <property type="match status" value="1"/>
</dbReference>
<dbReference type="SUPFAM" id="SSF54928">
    <property type="entry name" value="RNA-binding domain, RBD"/>
    <property type="match status" value="1"/>
</dbReference>
<dbReference type="SMART" id="SM00360">
    <property type="entry name" value="RRM"/>
    <property type="match status" value="2"/>
</dbReference>
<dbReference type="GO" id="GO:1990904">
    <property type="term" value="C:ribonucleoprotein complex"/>
    <property type="evidence" value="ECO:0007669"/>
    <property type="project" value="InterPro"/>
</dbReference>
<dbReference type="InterPro" id="IPR036052">
    <property type="entry name" value="TrpB-like_PALP_sf"/>
</dbReference>
<sequence>MLPNGFSSNPLNGLFSTQNECSSIFGSADGAFNANQDVNQPLRPLCLQQNIINPSSSLNLGMEDRSRTNLIINYLPQSFDQVDLQRLFERLGPIRQCKLIRDKNTGASLCYGFVDYMNPQHAQLAISTYHGFETEGKRLRVAFACSGGRKYTSGRSNDVSPDSNNENIIGWELYVFGLPIDVNEAELVGIFSVFGSVLNMRVLAAADLQRLPPSISSVAADVISNVTDGVFSNGVLPRFKTVSVIFEEKQSCDTAISRLHGCAVGDGSVALRAHIAGPVTRETCTMMILNSRQSLGSVGGPSRSTPFIPSVLSERISSLGISSNSHRVQPLRIFNPNESNENSIPLSSHNRSLARSRATGILGITENPELPEILEGPMSSSQSRSFVDNLTAKVDNNMLERSGLTLNKNDSSIWSSLGAPSAMDLYRNSRQLDLSFPRRLSIVTPTISSSYLSHALSQTGGRGVVELKLEFLQPTGSVALRAMDFIVRKLVSQGAQHIVCPTTGNAGVAAALVAQNHSIACTVVTSESDAFTRKRLSVEAPLAKLVTSGSSFSDAVHKAEQIVSEGNQPFSAVGDPIPVKLVHPYETPDLWCGYESIVEEMTTQPDVIITPVGGGALLSGVIQSLWNRGWMSTHVIAMEPEGCDRLGRAVGSLRPLSALSGSTSSIISTLCVSAPLLRAVNMCQCYPITIMTCTDAEAIDAVRRFLDDHGVLLDPASGVALAAVYNGSVARLQSEGVIPRMARVCILVTGGRNISVQHLAELEKTVKLNQVVNGVRSFGFSQSQPFFAAESLLADLDNDGDDAAMDSRTASSTADTTSENSKLDNAGEVQTTAV</sequence>
<feature type="domain" description="RRM" evidence="13">
    <location>
        <begin position="68"/>
        <end position="146"/>
    </location>
</feature>
<keyword evidence="15" id="KW-1185">Reference proteome</keyword>
<dbReference type="EC" id="4.3.1.17" evidence="3"/>
<dbReference type="WBParaSite" id="TASK_0000171601-mRNA-1">
    <property type="protein sequence ID" value="TASK_0000171601-mRNA-1"/>
    <property type="gene ID" value="TASK_0000171601"/>
</dbReference>
<dbReference type="GO" id="GO:0010629">
    <property type="term" value="P:negative regulation of gene expression"/>
    <property type="evidence" value="ECO:0007669"/>
    <property type="project" value="UniProtKB-ARBA"/>
</dbReference>
<reference evidence="14 15" key="2">
    <citation type="submission" date="2018-11" db="EMBL/GenBank/DDBJ databases">
        <authorList>
            <consortium name="Pathogen Informatics"/>
        </authorList>
    </citation>
    <scope>NUCLEOTIDE SEQUENCE [LARGE SCALE GENOMIC DNA]</scope>
</reference>